<gene>
    <name evidence="2" type="ORF">MEDL_66610</name>
</gene>
<evidence type="ECO:0000259" key="1">
    <source>
        <dbReference type="Pfam" id="PF19281"/>
    </source>
</evidence>
<protein>
    <recommendedName>
        <fullName evidence="1">Phytanoyl-CoA hydroxylase-interacting protein-like C-terminal domain-containing protein</fullName>
    </recommendedName>
</protein>
<proteinExistence type="predicted"/>
<evidence type="ECO:0000313" key="3">
    <source>
        <dbReference type="Proteomes" id="UP000683360"/>
    </source>
</evidence>
<dbReference type="EMBL" id="CAJPWZ010003259">
    <property type="protein sequence ID" value="CAG2255175.1"/>
    <property type="molecule type" value="Genomic_DNA"/>
</dbReference>
<dbReference type="Proteomes" id="UP000683360">
    <property type="component" value="Unassembled WGS sequence"/>
</dbReference>
<dbReference type="PANTHER" id="PTHR15698">
    <property type="entry name" value="PROTEIN CBG15099"/>
    <property type="match status" value="1"/>
</dbReference>
<evidence type="ECO:0000313" key="2">
    <source>
        <dbReference type="EMBL" id="CAG2255175.1"/>
    </source>
</evidence>
<dbReference type="OrthoDB" id="6140122at2759"/>
<reference evidence="2" key="1">
    <citation type="submission" date="2021-03" db="EMBL/GenBank/DDBJ databases">
        <authorList>
            <person name="Bekaert M."/>
        </authorList>
    </citation>
    <scope>NUCLEOTIDE SEQUENCE</scope>
</reference>
<keyword evidence="3" id="KW-1185">Reference proteome</keyword>
<dbReference type="AlphaFoldDB" id="A0A8S3VBR7"/>
<organism evidence="2 3">
    <name type="scientific">Mytilus edulis</name>
    <name type="common">Blue mussel</name>
    <dbReference type="NCBI Taxonomy" id="6550"/>
    <lineage>
        <taxon>Eukaryota</taxon>
        <taxon>Metazoa</taxon>
        <taxon>Spiralia</taxon>
        <taxon>Lophotrochozoa</taxon>
        <taxon>Mollusca</taxon>
        <taxon>Bivalvia</taxon>
        <taxon>Autobranchia</taxon>
        <taxon>Pteriomorphia</taxon>
        <taxon>Mytilida</taxon>
        <taxon>Mytiloidea</taxon>
        <taxon>Mytilidae</taxon>
        <taxon>Mytilinae</taxon>
        <taxon>Mytilus</taxon>
    </lineage>
</organism>
<dbReference type="InterPro" id="IPR042868">
    <property type="entry name" value="PHYHIP/PHYHIPL"/>
</dbReference>
<name>A0A8S3VBR7_MYTED</name>
<feature type="domain" description="Phytanoyl-CoA hydroxylase-interacting protein-like C-terminal" evidence="1">
    <location>
        <begin position="225"/>
        <end position="426"/>
    </location>
</feature>
<dbReference type="Pfam" id="PF19281">
    <property type="entry name" value="PHYHIP_C"/>
    <property type="match status" value="1"/>
</dbReference>
<sequence length="427" mass="49231">MAAFQDDSGQIDALCSCSIKLKDKDSNKIDIRIHYPLCYVFDIIYIIIEDKSDSSSTNIFLKCNRGEFTISMRTTFNQDNNFVVYVYGLKTNHTSIGLYNRVLCHGNKEIKCSEEIKLNISLEECDEDVHLPLSSSAPQGVLPVTVNREPPSVYWLDVNNMYLPDKNFIVFIKVKNQIRCYIINGRCVNMAFPFELPSASSVSFLSLLDTCRLFNLAITFGTRKVTPNMRPIQYFYRNKSKEYFDMIMKQLNGQMRPYLKSNGGEQGSVVNGRLFGLFFSTYIDTKTNMPDSYSHFGPIRLYIQCLEMFNPECNLYFADFYCHDKRHHVTVIVVPKFSMDNEFCRQYLKVLNVFHNPYLCLRVQYNGALTVMANMDVTVEVFYTETVNVRRALEFKYGFIEKTKTIGRGYAHPSGIPKNPSCSICNL</sequence>
<accession>A0A8S3VBR7</accession>
<dbReference type="PANTHER" id="PTHR15698:SF10">
    <property type="entry name" value="PHYTANOYL-COA HYDROXYLASE-INTERACTING PROTEIN-LIKE C-TERMINAL DOMAIN-CONTAINING PROTEIN"/>
    <property type="match status" value="1"/>
</dbReference>
<dbReference type="InterPro" id="IPR045545">
    <property type="entry name" value="PHYIP/PHIPL_C"/>
</dbReference>
<comment type="caution">
    <text evidence="2">The sequence shown here is derived from an EMBL/GenBank/DDBJ whole genome shotgun (WGS) entry which is preliminary data.</text>
</comment>